<dbReference type="OrthoDB" id="5401121at2"/>
<dbReference type="Gene3D" id="3.30.450.20">
    <property type="entry name" value="PAS domain"/>
    <property type="match status" value="6"/>
</dbReference>
<keyword evidence="6" id="KW-0175">Coiled coil</keyword>
<dbReference type="InterPro" id="IPR000700">
    <property type="entry name" value="PAS-assoc_C"/>
</dbReference>
<dbReference type="EC" id="2.7.13.3" evidence="2"/>
<evidence type="ECO:0000256" key="7">
    <source>
        <dbReference type="SAM" id="Phobius"/>
    </source>
</evidence>
<feature type="coiled-coil region" evidence="6">
    <location>
        <begin position="875"/>
        <end position="902"/>
    </location>
</feature>
<dbReference type="SMART" id="SM00086">
    <property type="entry name" value="PAC"/>
    <property type="match status" value="4"/>
</dbReference>
<feature type="domain" description="PAS" evidence="9">
    <location>
        <begin position="90"/>
        <end position="147"/>
    </location>
</feature>
<evidence type="ECO:0000256" key="4">
    <source>
        <dbReference type="ARBA" id="ARBA00022679"/>
    </source>
</evidence>
<feature type="domain" description="PAS" evidence="9">
    <location>
        <begin position="597"/>
        <end position="669"/>
    </location>
</feature>
<proteinExistence type="predicted"/>
<keyword evidence="7" id="KW-1133">Transmembrane helix</keyword>
<comment type="caution">
    <text evidence="11">The sequence shown here is derived from an EMBL/GenBank/DDBJ whole genome shotgun (WGS) entry which is preliminary data.</text>
</comment>
<reference evidence="11 12" key="1">
    <citation type="submission" date="2017-08" db="EMBL/GenBank/DDBJ databases">
        <title>Aliifodinibius alkalisoli sp. nov., isolated from saline alkaline soil.</title>
        <authorList>
            <person name="Liu D."/>
            <person name="Zhang G."/>
        </authorList>
    </citation>
    <scope>NUCLEOTIDE SEQUENCE [LARGE SCALE GENOMIC DNA]</scope>
    <source>
        <strain evidence="11 12">WN023</strain>
    </source>
</reference>
<evidence type="ECO:0000313" key="11">
    <source>
        <dbReference type="EMBL" id="PAU94442.1"/>
    </source>
</evidence>
<keyword evidence="7" id="KW-0472">Membrane</keyword>
<dbReference type="Gene3D" id="3.30.565.10">
    <property type="entry name" value="Histidine kinase-like ATPase, C-terminal domain"/>
    <property type="match status" value="1"/>
</dbReference>
<dbReference type="InterPro" id="IPR036890">
    <property type="entry name" value="HATPase_C_sf"/>
</dbReference>
<dbReference type="Pfam" id="PF02518">
    <property type="entry name" value="HATPase_c"/>
    <property type="match status" value="1"/>
</dbReference>
<comment type="catalytic activity">
    <reaction evidence="1">
        <text>ATP + protein L-histidine = ADP + protein N-phospho-L-histidine.</text>
        <dbReference type="EC" id="2.7.13.3"/>
    </reaction>
</comment>
<gene>
    <name evidence="11" type="ORF">CK503_06495</name>
</gene>
<dbReference type="SMART" id="SM00091">
    <property type="entry name" value="PAS"/>
    <property type="match status" value="5"/>
</dbReference>
<accession>A0A2A2GCC4</accession>
<evidence type="ECO:0000256" key="3">
    <source>
        <dbReference type="ARBA" id="ARBA00022553"/>
    </source>
</evidence>
<dbReference type="Pfam" id="PF00989">
    <property type="entry name" value="PAS"/>
    <property type="match status" value="2"/>
</dbReference>
<keyword evidence="12" id="KW-1185">Reference proteome</keyword>
<dbReference type="InterPro" id="IPR011712">
    <property type="entry name" value="Sig_transdc_His_kin_sub3_dim/P"/>
</dbReference>
<dbReference type="RefSeq" id="WP_095605983.1">
    <property type="nucleotide sequence ID" value="NZ_NSKE01000004.1"/>
</dbReference>
<dbReference type="Gene3D" id="1.20.5.1930">
    <property type="match status" value="1"/>
</dbReference>
<dbReference type="AlphaFoldDB" id="A0A2A2GCC4"/>
<evidence type="ECO:0000256" key="1">
    <source>
        <dbReference type="ARBA" id="ARBA00000085"/>
    </source>
</evidence>
<dbReference type="CDD" id="cd16917">
    <property type="entry name" value="HATPase_UhpB-NarQ-NarX-like"/>
    <property type="match status" value="1"/>
</dbReference>
<feature type="domain" description="PAS" evidence="9">
    <location>
        <begin position="726"/>
        <end position="797"/>
    </location>
</feature>
<dbReference type="InterPro" id="IPR005467">
    <property type="entry name" value="His_kinase_dom"/>
</dbReference>
<dbReference type="PANTHER" id="PTHR43304">
    <property type="entry name" value="PHYTOCHROME-LIKE PROTEIN CPH1"/>
    <property type="match status" value="1"/>
</dbReference>
<feature type="transmembrane region" description="Helical" evidence="7">
    <location>
        <begin position="49"/>
        <end position="67"/>
    </location>
</feature>
<dbReference type="SUPFAM" id="SSF55785">
    <property type="entry name" value="PYP-like sensor domain (PAS domain)"/>
    <property type="match status" value="6"/>
</dbReference>
<dbReference type="CDD" id="cd00130">
    <property type="entry name" value="PAS"/>
    <property type="match status" value="4"/>
</dbReference>
<dbReference type="InterPro" id="IPR000014">
    <property type="entry name" value="PAS"/>
</dbReference>
<dbReference type="InterPro" id="IPR035965">
    <property type="entry name" value="PAS-like_dom_sf"/>
</dbReference>
<evidence type="ECO:0000259" key="9">
    <source>
        <dbReference type="PROSITE" id="PS50112"/>
    </source>
</evidence>
<keyword evidence="5" id="KW-0418">Kinase</keyword>
<dbReference type="PROSITE" id="PS50112">
    <property type="entry name" value="PAS"/>
    <property type="match status" value="4"/>
</dbReference>
<dbReference type="PANTHER" id="PTHR43304:SF1">
    <property type="entry name" value="PAC DOMAIN-CONTAINING PROTEIN"/>
    <property type="match status" value="1"/>
</dbReference>
<dbReference type="InterPro" id="IPR003594">
    <property type="entry name" value="HATPase_dom"/>
</dbReference>
<dbReference type="NCBIfam" id="TIGR00229">
    <property type="entry name" value="sensory_box"/>
    <property type="match status" value="6"/>
</dbReference>
<dbReference type="Pfam" id="PF07730">
    <property type="entry name" value="HisKA_3"/>
    <property type="match status" value="1"/>
</dbReference>
<organism evidence="11 12">
    <name type="scientific">Fodinibius salipaludis</name>
    <dbReference type="NCBI Taxonomy" id="2032627"/>
    <lineage>
        <taxon>Bacteria</taxon>
        <taxon>Pseudomonadati</taxon>
        <taxon>Balneolota</taxon>
        <taxon>Balneolia</taxon>
        <taxon>Balneolales</taxon>
        <taxon>Balneolaceae</taxon>
        <taxon>Fodinibius</taxon>
    </lineage>
</organism>
<feature type="domain" description="PAC" evidence="10">
    <location>
        <begin position="415"/>
        <end position="467"/>
    </location>
</feature>
<feature type="domain" description="Histidine kinase" evidence="8">
    <location>
        <begin position="862"/>
        <end position="1058"/>
    </location>
</feature>
<evidence type="ECO:0000259" key="8">
    <source>
        <dbReference type="PROSITE" id="PS50109"/>
    </source>
</evidence>
<keyword evidence="3" id="KW-0597">Phosphoprotein</keyword>
<evidence type="ECO:0000313" key="12">
    <source>
        <dbReference type="Proteomes" id="UP000218831"/>
    </source>
</evidence>
<evidence type="ECO:0000259" key="10">
    <source>
        <dbReference type="PROSITE" id="PS50113"/>
    </source>
</evidence>
<dbReference type="PROSITE" id="PS50113">
    <property type="entry name" value="PAC"/>
    <property type="match status" value="4"/>
</dbReference>
<dbReference type="GO" id="GO:0000155">
    <property type="term" value="F:phosphorelay sensor kinase activity"/>
    <property type="evidence" value="ECO:0007669"/>
    <property type="project" value="InterPro"/>
</dbReference>
<feature type="domain" description="PAC" evidence="10">
    <location>
        <begin position="673"/>
        <end position="725"/>
    </location>
</feature>
<feature type="coiled-coil region" evidence="6">
    <location>
        <begin position="67"/>
        <end position="101"/>
    </location>
</feature>
<dbReference type="Pfam" id="PF08447">
    <property type="entry name" value="PAS_3"/>
    <property type="match status" value="1"/>
</dbReference>
<dbReference type="SMART" id="SM00387">
    <property type="entry name" value="HATPase_c"/>
    <property type="match status" value="1"/>
</dbReference>
<dbReference type="InterPro" id="IPR052162">
    <property type="entry name" value="Sensor_kinase/Photoreceptor"/>
</dbReference>
<feature type="domain" description="PAC" evidence="10">
    <location>
        <begin position="287"/>
        <end position="339"/>
    </location>
</feature>
<keyword evidence="7" id="KW-0812">Transmembrane</keyword>
<evidence type="ECO:0000256" key="6">
    <source>
        <dbReference type="SAM" id="Coils"/>
    </source>
</evidence>
<dbReference type="GO" id="GO:0016020">
    <property type="term" value="C:membrane"/>
    <property type="evidence" value="ECO:0007669"/>
    <property type="project" value="InterPro"/>
</dbReference>
<sequence length="1068" mass="123159">MASNDQHISLSPLRITVVYLIVAALWIAFTDRLLESLVTDAQALSILQTYKGWFYVLLTGAGLYWLIQKHDQQLQRKERKLENLLKEVQSEKELKDVLFEQIPVLITIYDPDLEVFEVNKEFEKVTGWSSKEIEQDRINLLEACYPDLETREKVVDFMNSPGVGWKEIDTTTKSGEEIPISWTNVRLTDNTSVGIGLDMTDIKASQTKVRESRKLLKKIFESLESSLIVVDPKNRTIVDCNSATEKIFGYSQDELIGRPTSLLHIDDERYQKFDEIGAEVLNKKGVFQTEYQMQMKDGTVFHSDHTVTLVYDEDGNVSKAISVIRDITERKNKEKELKKQQERLLRSQKIGNIGDWEFNTKTEKISWSPTMFEIFERNPELGPPSYDEIQTNYYGADSKKHNKAVEGALKKKESHDIDLQVQTDKGNKKFVRVIIVPKENDKGEVVKLLGIVQDITHRKYYEQKLKQRNTFIENTIQNLPIGVAVNSIDDGKVTIMNKQFEEIYGWPREILKDVDSFFEHVYPHDEFRQKIRNQVMQDLQSGQTERMSWKGVPITTQDGKDKIVNNKAIPLHEQNLMISTVIDVTKQKKLEEELKKEKQRFQLVAQTTSDVIWDLDLTDNTIWWSKGFEDHFGYDRSKLADDLSSWSDHIHPEDRTRATESLKKALQGEDKFWQEQYRFKLANGSIAHIIDQGIIIRDDNDKAIRMVGTLNNITERIEAEQKLRESEKKYRHLFENNPEPMWIYNPETLEFVEVNQAAIDHYGYTEEEYLNMTLLDIRPEKDSKALKQNVKENVGSASYSEEWVHLKKDGTEITVELSAADVKYDKDKNYRLVLINDITKQKQMQEKIIQSVIEGEDRERKRIAHELHDGLGQYLVAASMNLQSAKIDIEKLNKKRQNQFETGVSLLKNALSETRSIAHNLMPKAIADYGLLAAIENLINEFKKSTDISLHFDHNCHDLKLKDQAEVNIYRIFQEIITNAIRHSECTQIDITLQLKDDSLKLMIKDNGIGAQLDEKDDEAGLGLQSIKTRVNSLKGSLDINSEPGKGMETIIIIPGVSNLKSNNTDHG</sequence>
<feature type="transmembrane region" description="Helical" evidence="7">
    <location>
        <begin position="12"/>
        <end position="29"/>
    </location>
</feature>
<dbReference type="GO" id="GO:0006355">
    <property type="term" value="P:regulation of DNA-templated transcription"/>
    <property type="evidence" value="ECO:0007669"/>
    <property type="project" value="InterPro"/>
</dbReference>
<name>A0A2A2GCC4_9BACT</name>
<dbReference type="PROSITE" id="PS50109">
    <property type="entry name" value="HIS_KIN"/>
    <property type="match status" value="1"/>
</dbReference>
<dbReference type="InterPro" id="IPR001610">
    <property type="entry name" value="PAC"/>
</dbReference>
<dbReference type="EMBL" id="NSKE01000004">
    <property type="protein sequence ID" value="PAU94442.1"/>
    <property type="molecule type" value="Genomic_DNA"/>
</dbReference>
<dbReference type="InterPro" id="IPR013655">
    <property type="entry name" value="PAS_fold_3"/>
</dbReference>
<keyword evidence="4" id="KW-0808">Transferase</keyword>
<dbReference type="SUPFAM" id="SSF55874">
    <property type="entry name" value="ATPase domain of HSP90 chaperone/DNA topoisomerase II/histidine kinase"/>
    <property type="match status" value="1"/>
</dbReference>
<feature type="domain" description="PAC" evidence="10">
    <location>
        <begin position="799"/>
        <end position="850"/>
    </location>
</feature>
<evidence type="ECO:0000256" key="5">
    <source>
        <dbReference type="ARBA" id="ARBA00022777"/>
    </source>
</evidence>
<dbReference type="Proteomes" id="UP000218831">
    <property type="component" value="Unassembled WGS sequence"/>
</dbReference>
<dbReference type="InterPro" id="IPR013767">
    <property type="entry name" value="PAS_fold"/>
</dbReference>
<protein>
    <recommendedName>
        <fullName evidence="2">histidine kinase</fullName>
        <ecNumber evidence="2">2.7.13.3</ecNumber>
    </recommendedName>
</protein>
<feature type="domain" description="PAS" evidence="9">
    <location>
        <begin position="212"/>
        <end position="267"/>
    </location>
</feature>
<dbReference type="Pfam" id="PF13426">
    <property type="entry name" value="PAS_9"/>
    <property type="match status" value="3"/>
</dbReference>
<evidence type="ECO:0000256" key="2">
    <source>
        <dbReference type="ARBA" id="ARBA00012438"/>
    </source>
</evidence>
<dbReference type="GO" id="GO:0046983">
    <property type="term" value="F:protein dimerization activity"/>
    <property type="evidence" value="ECO:0007669"/>
    <property type="project" value="InterPro"/>
</dbReference>